<feature type="region of interest" description="Disordered" evidence="1">
    <location>
        <begin position="1"/>
        <end position="32"/>
    </location>
</feature>
<dbReference type="EMBL" id="JAPNOA010000019">
    <property type="protein sequence ID" value="MCY0964860.1"/>
    <property type="molecule type" value="Genomic_DNA"/>
</dbReference>
<proteinExistence type="predicted"/>
<evidence type="ECO:0000256" key="1">
    <source>
        <dbReference type="SAM" id="MobiDB-lite"/>
    </source>
</evidence>
<dbReference type="Pfam" id="PF13707">
    <property type="entry name" value="RloB"/>
    <property type="match status" value="1"/>
</dbReference>
<feature type="compositionally biased region" description="Basic residues" evidence="1">
    <location>
        <begin position="9"/>
        <end position="20"/>
    </location>
</feature>
<comment type="caution">
    <text evidence="2">The sequence shown here is derived from an EMBL/GenBank/DDBJ whole genome shotgun (WGS) entry which is preliminary data.</text>
</comment>
<evidence type="ECO:0000313" key="3">
    <source>
        <dbReference type="Proteomes" id="UP001150830"/>
    </source>
</evidence>
<reference evidence="2" key="1">
    <citation type="submission" date="2022-11" db="EMBL/GenBank/DDBJ databases">
        <title>Parathalassolutuus dongxingensis gen. nov., sp. nov., a novel member of family Oceanospirillaceae isolated from a coastal shrimp pond in Guangxi, China.</title>
        <authorList>
            <person name="Chen H."/>
        </authorList>
    </citation>
    <scope>NUCLEOTIDE SEQUENCE</scope>
    <source>
        <strain evidence="2">G-43</strain>
    </source>
</reference>
<accession>A0A9X3ECX6</accession>
<organism evidence="2 3">
    <name type="scientific">Parathalassolituus penaei</name>
    <dbReference type="NCBI Taxonomy" id="2997323"/>
    <lineage>
        <taxon>Bacteria</taxon>
        <taxon>Pseudomonadati</taxon>
        <taxon>Pseudomonadota</taxon>
        <taxon>Gammaproteobacteria</taxon>
        <taxon>Oceanospirillales</taxon>
        <taxon>Oceanospirillaceae</taxon>
        <taxon>Parathalassolituus</taxon>
    </lineage>
</organism>
<dbReference type="RefSeq" id="WP_283173076.1">
    <property type="nucleotide sequence ID" value="NZ_JAPNOA010000019.1"/>
</dbReference>
<protein>
    <submittedName>
        <fullName evidence="2">RloB family protein</fullName>
    </submittedName>
</protein>
<dbReference type="InterPro" id="IPR025591">
    <property type="entry name" value="RloB"/>
</dbReference>
<keyword evidence="3" id="KW-1185">Reference proteome</keyword>
<gene>
    <name evidence="2" type="ORF">OUO13_06655</name>
</gene>
<feature type="compositionally biased region" description="Basic and acidic residues" evidence="1">
    <location>
        <begin position="21"/>
        <end position="32"/>
    </location>
</feature>
<name>A0A9X3ECX6_9GAMM</name>
<dbReference type="AlphaFoldDB" id="A0A9X3ECX6"/>
<dbReference type="Proteomes" id="UP001150830">
    <property type="component" value="Unassembled WGS sequence"/>
</dbReference>
<sequence length="231" mass="26358">MGTDDIHHNKPTNKKNRKARKVNELKRGPETRGRNPRVLIVCEGSKTEPKYFEDLRDSLGIHKNNVIICGEECGSAPSSIFKYAEKLYTEDKKTGHHFDRVYCVFDKDTHTSYQPTLEAIARKREKDIWHATTSIPCFEYWILLHFSPTSKPFHPSGNRSASQNVKAEIRNRHYISEYSEGMKGVFTLLLPRLESAKKNATRLLAAAEASGTDNPSTKVHELVGYLQNLKQ</sequence>
<evidence type="ECO:0000313" key="2">
    <source>
        <dbReference type="EMBL" id="MCY0964860.1"/>
    </source>
</evidence>